<comment type="caution">
    <text evidence="2">The sequence shown here is derived from an EMBL/GenBank/DDBJ whole genome shotgun (WGS) entry which is preliminary data.</text>
</comment>
<reference evidence="2 3" key="1">
    <citation type="submission" date="2023-05" db="EMBL/GenBank/DDBJ databases">
        <title>Draft genome sequence of Streptomyces sp. B-S-A6 isolated from a cave soil in Thailand.</title>
        <authorList>
            <person name="Chamroensaksri N."/>
            <person name="Muangham S."/>
        </authorList>
    </citation>
    <scope>NUCLEOTIDE SEQUENCE [LARGE SCALE GENOMIC DNA]</scope>
    <source>
        <strain evidence="2 3">B-S-A6</strain>
    </source>
</reference>
<evidence type="ECO:0000313" key="3">
    <source>
        <dbReference type="Proteomes" id="UP001223978"/>
    </source>
</evidence>
<name>A0ABT6SIM7_9ACTN</name>
<keyword evidence="1" id="KW-0472">Membrane</keyword>
<keyword evidence="1" id="KW-1133">Transmembrane helix</keyword>
<keyword evidence="1" id="KW-0812">Transmembrane</keyword>
<gene>
    <name evidence="2" type="ORF">QIS96_30065</name>
</gene>
<feature type="transmembrane region" description="Helical" evidence="1">
    <location>
        <begin position="45"/>
        <end position="64"/>
    </location>
</feature>
<dbReference type="EMBL" id="JASCIQ010000040">
    <property type="protein sequence ID" value="MDI3408048.1"/>
    <property type="molecule type" value="Genomic_DNA"/>
</dbReference>
<proteinExistence type="predicted"/>
<dbReference type="RefSeq" id="WP_282545956.1">
    <property type="nucleotide sequence ID" value="NZ_JASCIQ010000040.1"/>
</dbReference>
<evidence type="ECO:0000313" key="2">
    <source>
        <dbReference type="EMBL" id="MDI3408048.1"/>
    </source>
</evidence>
<protein>
    <submittedName>
        <fullName evidence="2">Uncharacterized protein</fullName>
    </submittedName>
</protein>
<organism evidence="2 3">
    <name type="scientific">Streptomyces cavernicola</name>
    <dbReference type="NCBI Taxonomy" id="3043613"/>
    <lineage>
        <taxon>Bacteria</taxon>
        <taxon>Bacillati</taxon>
        <taxon>Actinomycetota</taxon>
        <taxon>Actinomycetes</taxon>
        <taxon>Kitasatosporales</taxon>
        <taxon>Streptomycetaceae</taxon>
        <taxon>Streptomyces</taxon>
    </lineage>
</organism>
<sequence length="82" mass="9400">MSAQRAEDQVRRLLDGPHPVVPPELCPEAVRRGARRARRRARGRWVLWLLLGAAFVGFMVWATLNHPWTQPPANRTPPLEGW</sequence>
<dbReference type="Proteomes" id="UP001223978">
    <property type="component" value="Unassembled WGS sequence"/>
</dbReference>
<keyword evidence="3" id="KW-1185">Reference proteome</keyword>
<evidence type="ECO:0000256" key="1">
    <source>
        <dbReference type="SAM" id="Phobius"/>
    </source>
</evidence>
<accession>A0ABT6SIM7</accession>